<dbReference type="AlphaFoldDB" id="A0ABD1HD74"/>
<sequence>MIHRISNGNTCCDKEFHTVSDNKMKSRLIDDYLRHAIEDYNYKNEGHLTLHSVDYVFSQTKPLWKKYGFYT</sequence>
<name>A0ABD1HD74_SALDI</name>
<accession>A0ABD1HD74</accession>
<dbReference type="EMBL" id="JBEAFC010000006">
    <property type="protein sequence ID" value="KAL1554377.1"/>
    <property type="molecule type" value="Genomic_DNA"/>
</dbReference>
<protein>
    <submittedName>
        <fullName evidence="1">Uncharacterized protein</fullName>
    </submittedName>
</protein>
<gene>
    <name evidence="1" type="ORF">AAHA92_14942</name>
</gene>
<comment type="caution">
    <text evidence="1">The sequence shown here is derived from an EMBL/GenBank/DDBJ whole genome shotgun (WGS) entry which is preliminary data.</text>
</comment>
<reference evidence="1 2" key="1">
    <citation type="submission" date="2024-06" db="EMBL/GenBank/DDBJ databases">
        <title>A chromosome level genome sequence of Diviner's sage (Salvia divinorum).</title>
        <authorList>
            <person name="Ford S.A."/>
            <person name="Ro D.-K."/>
            <person name="Ness R.W."/>
            <person name="Phillips M.A."/>
        </authorList>
    </citation>
    <scope>NUCLEOTIDE SEQUENCE [LARGE SCALE GENOMIC DNA]</scope>
    <source>
        <strain evidence="1">SAF-2024a</strain>
        <tissue evidence="1">Leaf</tissue>
    </source>
</reference>
<dbReference type="Proteomes" id="UP001567538">
    <property type="component" value="Unassembled WGS sequence"/>
</dbReference>
<proteinExistence type="predicted"/>
<evidence type="ECO:0000313" key="1">
    <source>
        <dbReference type="EMBL" id="KAL1554377.1"/>
    </source>
</evidence>
<evidence type="ECO:0000313" key="2">
    <source>
        <dbReference type="Proteomes" id="UP001567538"/>
    </source>
</evidence>
<organism evidence="1 2">
    <name type="scientific">Salvia divinorum</name>
    <name type="common">Maria pastora</name>
    <name type="synonym">Diviner's sage</name>
    <dbReference type="NCBI Taxonomy" id="28513"/>
    <lineage>
        <taxon>Eukaryota</taxon>
        <taxon>Viridiplantae</taxon>
        <taxon>Streptophyta</taxon>
        <taxon>Embryophyta</taxon>
        <taxon>Tracheophyta</taxon>
        <taxon>Spermatophyta</taxon>
        <taxon>Magnoliopsida</taxon>
        <taxon>eudicotyledons</taxon>
        <taxon>Gunneridae</taxon>
        <taxon>Pentapetalae</taxon>
        <taxon>asterids</taxon>
        <taxon>lamiids</taxon>
        <taxon>Lamiales</taxon>
        <taxon>Lamiaceae</taxon>
        <taxon>Nepetoideae</taxon>
        <taxon>Mentheae</taxon>
        <taxon>Salviinae</taxon>
        <taxon>Salvia</taxon>
        <taxon>Salvia subgen. Calosphace</taxon>
    </lineage>
</organism>
<keyword evidence="2" id="KW-1185">Reference proteome</keyword>